<feature type="transmembrane region" description="Helical" evidence="1">
    <location>
        <begin position="215"/>
        <end position="234"/>
    </location>
</feature>
<feature type="transmembrane region" description="Helical" evidence="1">
    <location>
        <begin position="240"/>
        <end position="256"/>
    </location>
</feature>
<evidence type="ECO:0000313" key="2">
    <source>
        <dbReference type="EMBL" id="QFU77165.1"/>
    </source>
</evidence>
<keyword evidence="1" id="KW-0812">Transmembrane</keyword>
<feature type="transmembrane region" description="Helical" evidence="1">
    <location>
        <begin position="27"/>
        <end position="48"/>
    </location>
</feature>
<evidence type="ECO:0008006" key="4">
    <source>
        <dbReference type="Google" id="ProtNLM"/>
    </source>
</evidence>
<dbReference type="OrthoDB" id="7063589at2"/>
<evidence type="ECO:0000313" key="3">
    <source>
        <dbReference type="Proteomes" id="UP000326287"/>
    </source>
</evidence>
<organism evidence="2 3">
    <name type="scientific">Halioglobus maricola</name>
    <dbReference type="NCBI Taxonomy" id="2601894"/>
    <lineage>
        <taxon>Bacteria</taxon>
        <taxon>Pseudomonadati</taxon>
        <taxon>Pseudomonadota</taxon>
        <taxon>Gammaproteobacteria</taxon>
        <taxon>Cellvibrionales</taxon>
        <taxon>Halieaceae</taxon>
        <taxon>Halioglobus</taxon>
    </lineage>
</organism>
<keyword evidence="1" id="KW-0472">Membrane</keyword>
<reference evidence="2 3" key="1">
    <citation type="submission" date="2019-02" db="EMBL/GenBank/DDBJ databases">
        <authorList>
            <person name="Li S.-H."/>
        </authorList>
    </citation>
    <scope>NUCLEOTIDE SEQUENCE [LARGE SCALE GENOMIC DNA]</scope>
    <source>
        <strain evidence="2 3">IMCC14385</strain>
    </source>
</reference>
<dbReference type="Proteomes" id="UP000326287">
    <property type="component" value="Chromosome"/>
</dbReference>
<dbReference type="RefSeq" id="WP_153240311.1">
    <property type="nucleotide sequence ID" value="NZ_CP036422.1"/>
</dbReference>
<gene>
    <name evidence="2" type="ORF">EY643_16710</name>
</gene>
<feature type="transmembrane region" description="Helical" evidence="1">
    <location>
        <begin position="144"/>
        <end position="170"/>
    </location>
</feature>
<feature type="transmembrane region" description="Helical" evidence="1">
    <location>
        <begin position="109"/>
        <end position="132"/>
    </location>
</feature>
<dbReference type="KEGG" id="halc:EY643_16710"/>
<protein>
    <recommendedName>
        <fullName evidence="4">O-antigen ligase domain-containing protein</fullName>
    </recommendedName>
</protein>
<feature type="transmembrane region" description="Helical" evidence="1">
    <location>
        <begin position="54"/>
        <end position="71"/>
    </location>
</feature>
<keyword evidence="1" id="KW-1133">Transmembrane helix</keyword>
<dbReference type="EMBL" id="CP036422">
    <property type="protein sequence ID" value="QFU77165.1"/>
    <property type="molecule type" value="Genomic_DNA"/>
</dbReference>
<feature type="transmembrane region" description="Helical" evidence="1">
    <location>
        <begin position="190"/>
        <end position="208"/>
    </location>
</feature>
<feature type="transmembrane region" description="Helical" evidence="1">
    <location>
        <begin position="263"/>
        <end position="282"/>
    </location>
</feature>
<keyword evidence="3" id="KW-1185">Reference proteome</keyword>
<feature type="transmembrane region" description="Helical" evidence="1">
    <location>
        <begin position="404"/>
        <end position="422"/>
    </location>
</feature>
<sequence length="446" mass="48858">MIAAAKLLPELTGTKSPGKTSVDIQGLLLWLLWLGLFAGFQGGRYYMANRLQEVGIACALLLFIVGAWRSLFRLPLAEWRRWVLGPVLLLGGIMLVSAVVFALQYRGNVLYSLFSAREFLLGFLGPAVYLLVRCGLPLAGVRRAVWLALFALMVNYLFFYATMDLSAAFFSSDHTVSNLVTFDEWRGFRLKPPLFAIMLALLGGLYVLTQSRRGLSRIGALLLVLLAAYIWSIVQFRSTLATLLVSVLLYPLLLAHPGQLRRLVLLAPLVLLAAPYILLLAAEHFLNADGGSIRLMAFAAALEHIPSHLLLGAGEDSAYGDSYQDIVAPYFYPSDLGLVGVTYKYGLVGLGVYLVMHVKIWLALYRANMGARVSRSGGDPLLWGCLIFMTAQSFNLLLNPGLAYAQGITLGSFAIALAALSIRSRNASHNELHIANSSLKVEMLMK</sequence>
<evidence type="ECO:0000256" key="1">
    <source>
        <dbReference type="SAM" id="Phobius"/>
    </source>
</evidence>
<name>A0A5P9NNZ4_9GAMM</name>
<accession>A0A5P9NNZ4</accession>
<dbReference type="AlphaFoldDB" id="A0A5P9NNZ4"/>
<feature type="transmembrane region" description="Helical" evidence="1">
    <location>
        <begin position="83"/>
        <end position="103"/>
    </location>
</feature>
<feature type="transmembrane region" description="Helical" evidence="1">
    <location>
        <begin position="380"/>
        <end position="398"/>
    </location>
</feature>
<proteinExistence type="predicted"/>
<feature type="transmembrane region" description="Helical" evidence="1">
    <location>
        <begin position="345"/>
        <end position="368"/>
    </location>
</feature>